<dbReference type="EMBL" id="JAHTGR010000006">
    <property type="protein sequence ID" value="MBV6321876.1"/>
    <property type="molecule type" value="Genomic_DNA"/>
</dbReference>
<feature type="signal peptide" evidence="2">
    <location>
        <begin position="1"/>
        <end position="22"/>
    </location>
</feature>
<evidence type="ECO:0000313" key="5">
    <source>
        <dbReference type="Proteomes" id="UP001155901"/>
    </source>
</evidence>
<dbReference type="PROSITE" id="PS50005">
    <property type="entry name" value="TPR"/>
    <property type="match status" value="1"/>
</dbReference>
<keyword evidence="6" id="KW-1185">Reference proteome</keyword>
<name>A0AA41HCZ0_9BURK</name>
<protein>
    <submittedName>
        <fullName evidence="4">Tetratricopeptide (TPR) repeat protein</fullName>
    </submittedName>
    <submittedName>
        <fullName evidence="3">Tetratricopeptide repeat protein</fullName>
    </submittedName>
</protein>
<gene>
    <name evidence="3" type="ORF">KVP70_13080</name>
    <name evidence="4" type="ORF">L1274_000818</name>
</gene>
<evidence type="ECO:0000313" key="6">
    <source>
        <dbReference type="Proteomes" id="UP001162889"/>
    </source>
</evidence>
<keyword evidence="1" id="KW-0802">TPR repeat</keyword>
<keyword evidence="2" id="KW-0732">Signal</keyword>
<dbReference type="SMART" id="SM00028">
    <property type="entry name" value="TPR"/>
    <property type="match status" value="2"/>
</dbReference>
<evidence type="ECO:0000256" key="2">
    <source>
        <dbReference type="SAM" id="SignalP"/>
    </source>
</evidence>
<dbReference type="InterPro" id="IPR019734">
    <property type="entry name" value="TPR_rpt"/>
</dbReference>
<proteinExistence type="predicted"/>
<comment type="caution">
    <text evidence="3">The sequence shown here is derived from an EMBL/GenBank/DDBJ whole genome shotgun (WGS) entry which is preliminary data.</text>
</comment>
<evidence type="ECO:0000256" key="1">
    <source>
        <dbReference type="PROSITE-ProRule" id="PRU00339"/>
    </source>
</evidence>
<dbReference type="RefSeq" id="WP_217942666.1">
    <property type="nucleotide sequence ID" value="NZ_JAHTGR010000006.1"/>
</dbReference>
<dbReference type="AlphaFoldDB" id="A0AA41HCZ0"/>
<reference evidence="3" key="1">
    <citation type="submission" date="2021-07" db="EMBL/GenBank/DDBJ databases">
        <title>Characterization of violacein-producing bacteria and related species.</title>
        <authorList>
            <person name="Wilson H.S."/>
            <person name="De Leon M.E."/>
        </authorList>
    </citation>
    <scope>NUCLEOTIDE SEQUENCE</scope>
    <source>
        <strain evidence="3">HSC-15S17</strain>
    </source>
</reference>
<reference evidence="4" key="2">
    <citation type="submission" date="2022-03" db="EMBL/GenBank/DDBJ databases">
        <title>Genome Encyclopedia of Bacteria and Archaea VI: Functional Genomics of Type Strains.</title>
        <authorList>
            <person name="Whitman W."/>
        </authorList>
    </citation>
    <scope>NUCLEOTIDE SEQUENCE</scope>
    <source>
        <strain evidence="4">HSC-15S17</strain>
    </source>
</reference>
<dbReference type="Pfam" id="PF13414">
    <property type="entry name" value="TPR_11"/>
    <property type="match status" value="1"/>
</dbReference>
<dbReference type="Proteomes" id="UP001162889">
    <property type="component" value="Unassembled WGS sequence"/>
</dbReference>
<sequence>MKPSAHLTIPLLLAIATGSAAAPRVPIGEDCGTYVRHDPGGDYTNPTDREGLTVVEQYHFTPEVERLVRGATGSLGADIGYTLDHFPNHHRALAAMSKLALRDKTPKPYGARYSIGCYFDRALRFRPDDARVHALFGGYLLGLGQSDAALEQLQEAVRLEPGNATTHYNLGLLYLKRKDYQQARASAHQAYGLGFPLPGLKNQLTAAGQWREAE</sequence>
<evidence type="ECO:0000313" key="3">
    <source>
        <dbReference type="EMBL" id="MBV6321876.1"/>
    </source>
</evidence>
<feature type="repeat" description="TPR" evidence="1">
    <location>
        <begin position="130"/>
        <end position="163"/>
    </location>
</feature>
<accession>A0AA41HCZ0</accession>
<feature type="chain" id="PRO_5041215660" evidence="2">
    <location>
        <begin position="23"/>
        <end position="214"/>
    </location>
</feature>
<dbReference type="Proteomes" id="UP001155901">
    <property type="component" value="Unassembled WGS sequence"/>
</dbReference>
<dbReference type="EMBL" id="JALJZU010000001">
    <property type="protein sequence ID" value="MCP2007130.1"/>
    <property type="molecule type" value="Genomic_DNA"/>
</dbReference>
<evidence type="ECO:0000313" key="4">
    <source>
        <dbReference type="EMBL" id="MCP2007130.1"/>
    </source>
</evidence>
<organism evidence="3 5">
    <name type="scientific">Duganella violaceipulchra</name>
    <dbReference type="NCBI Taxonomy" id="2849652"/>
    <lineage>
        <taxon>Bacteria</taxon>
        <taxon>Pseudomonadati</taxon>
        <taxon>Pseudomonadota</taxon>
        <taxon>Betaproteobacteria</taxon>
        <taxon>Burkholderiales</taxon>
        <taxon>Oxalobacteraceae</taxon>
        <taxon>Telluria group</taxon>
        <taxon>Duganella</taxon>
    </lineage>
</organism>